<protein>
    <submittedName>
        <fullName evidence="1">DUF177 domain-containing protein</fullName>
    </submittedName>
</protein>
<dbReference type="RefSeq" id="WP_141200217.1">
    <property type="nucleotide sequence ID" value="NZ_CP041186.1"/>
</dbReference>
<evidence type="ECO:0000313" key="1">
    <source>
        <dbReference type="EMBL" id="QDG53763.1"/>
    </source>
</evidence>
<reference evidence="1 2" key="1">
    <citation type="submission" date="2019-06" db="EMBL/GenBank/DDBJ databases">
        <title>Persicimonas caeni gen. nov., sp. nov., a predatory bacterium isolated from solar saltern.</title>
        <authorList>
            <person name="Wang S."/>
        </authorList>
    </citation>
    <scope>NUCLEOTIDE SEQUENCE [LARGE SCALE GENOMIC DNA]</scope>
    <source>
        <strain evidence="1 2">YN101</strain>
    </source>
</reference>
<organism evidence="1 2">
    <name type="scientific">Persicimonas caeni</name>
    <dbReference type="NCBI Taxonomy" id="2292766"/>
    <lineage>
        <taxon>Bacteria</taxon>
        <taxon>Deltaproteobacteria</taxon>
        <taxon>Bradymonadales</taxon>
        <taxon>Bradymonadaceae</taxon>
        <taxon>Persicimonas</taxon>
    </lineage>
</organism>
<evidence type="ECO:0000313" key="2">
    <source>
        <dbReference type="Proteomes" id="UP000315995"/>
    </source>
</evidence>
<keyword evidence="2" id="KW-1185">Reference proteome</keyword>
<gene>
    <name evidence="1" type="ORF">FIV42_24370</name>
</gene>
<dbReference type="EMBL" id="CP041186">
    <property type="protein sequence ID" value="QDG53763.1"/>
    <property type="molecule type" value="Genomic_DNA"/>
</dbReference>
<dbReference type="OrthoDB" id="9790372at2"/>
<proteinExistence type="predicted"/>
<name>A0A4Y6PZS3_PERCE</name>
<accession>A0A4Y6PZS3</accession>
<sequence>MSAFQIELHELENGAVEKAFRPSREQLEELFAGVEDDFRILDAEGFAADVRAQMADSTVHVSGHVEGGFVYDCGRCLSERQFQVDTDVDFVLMSESEWSNAYAGEEEIALREDELDVSYYEGETLDLGQLIREAVLLELPPFPNCPDTLREECDTLYEERIGEETVEELEEQKVDLRWGPLKNLKVTDSGKVKQVDDKKNKD</sequence>
<dbReference type="AlphaFoldDB" id="A0A4Y6PZS3"/>
<dbReference type="Pfam" id="PF02620">
    <property type="entry name" value="YceD"/>
    <property type="match status" value="1"/>
</dbReference>
<accession>A0A5B8YBD4</accession>
<dbReference type="Proteomes" id="UP000315995">
    <property type="component" value="Chromosome"/>
</dbReference>
<dbReference type="InterPro" id="IPR003772">
    <property type="entry name" value="YceD"/>
</dbReference>